<keyword evidence="3" id="KW-1185">Reference proteome</keyword>
<protein>
    <recommendedName>
        <fullName evidence="4">Lipoprotein</fullName>
    </recommendedName>
</protein>
<gene>
    <name evidence="2" type="ORF">ATK86_6842</name>
</gene>
<sequence>MFTHLRGAVLIGLLVVAGCATSTEAPDPGLPPSTQGAPEISDEAAVHLCEMMTPDLDNWRAQGVTVARVSFNATVQNWAVRSGGINVAVARNREVIDTVTQQHCADVRQQAVQALDVPDLASALAGV</sequence>
<feature type="chain" id="PRO_5039475023" description="Lipoprotein" evidence="1">
    <location>
        <begin position="26"/>
        <end position="127"/>
    </location>
</feature>
<evidence type="ECO:0000313" key="3">
    <source>
        <dbReference type="Proteomes" id="UP000233766"/>
    </source>
</evidence>
<evidence type="ECO:0000256" key="1">
    <source>
        <dbReference type="SAM" id="SignalP"/>
    </source>
</evidence>
<organism evidence="2 3">
    <name type="scientific">Nocardia fluminea</name>
    <dbReference type="NCBI Taxonomy" id="134984"/>
    <lineage>
        <taxon>Bacteria</taxon>
        <taxon>Bacillati</taxon>
        <taxon>Actinomycetota</taxon>
        <taxon>Actinomycetes</taxon>
        <taxon>Mycobacteriales</taxon>
        <taxon>Nocardiaceae</taxon>
        <taxon>Nocardia</taxon>
    </lineage>
</organism>
<dbReference type="Proteomes" id="UP000233766">
    <property type="component" value="Unassembled WGS sequence"/>
</dbReference>
<reference evidence="2 3" key="1">
    <citation type="submission" date="2017-12" db="EMBL/GenBank/DDBJ databases">
        <title>Sequencing the genomes of 1000 Actinobacteria strains.</title>
        <authorList>
            <person name="Klenk H.-P."/>
        </authorList>
    </citation>
    <scope>NUCLEOTIDE SEQUENCE [LARGE SCALE GENOMIC DNA]</scope>
    <source>
        <strain evidence="2 3">DSM 44489</strain>
    </source>
</reference>
<evidence type="ECO:0000313" key="2">
    <source>
        <dbReference type="EMBL" id="PKV82355.1"/>
    </source>
</evidence>
<keyword evidence="1" id="KW-0732">Signal</keyword>
<feature type="signal peptide" evidence="1">
    <location>
        <begin position="1"/>
        <end position="25"/>
    </location>
</feature>
<name>A0A2N3VL54_9NOCA</name>
<evidence type="ECO:0008006" key="4">
    <source>
        <dbReference type="Google" id="ProtNLM"/>
    </source>
</evidence>
<comment type="caution">
    <text evidence="2">The sequence shown here is derived from an EMBL/GenBank/DDBJ whole genome shotgun (WGS) entry which is preliminary data.</text>
</comment>
<proteinExistence type="predicted"/>
<dbReference type="PROSITE" id="PS51257">
    <property type="entry name" value="PROKAR_LIPOPROTEIN"/>
    <property type="match status" value="1"/>
</dbReference>
<dbReference type="EMBL" id="PJMW01000002">
    <property type="protein sequence ID" value="PKV82355.1"/>
    <property type="molecule type" value="Genomic_DNA"/>
</dbReference>
<accession>A0A2N3VL54</accession>
<dbReference type="AlphaFoldDB" id="A0A2N3VL54"/>